<dbReference type="PANTHER" id="PTHR31286">
    <property type="entry name" value="GLYCINE-RICH CELL WALL STRUCTURAL PROTEIN 1.8-LIKE"/>
    <property type="match status" value="1"/>
</dbReference>
<dbReference type="Proteomes" id="UP000187203">
    <property type="component" value="Unassembled WGS sequence"/>
</dbReference>
<proteinExistence type="predicted"/>
<evidence type="ECO:0000313" key="2">
    <source>
        <dbReference type="EMBL" id="OMP01317.1"/>
    </source>
</evidence>
<dbReference type="AlphaFoldDB" id="A0A1R3K2K9"/>
<dbReference type="InterPro" id="IPR040256">
    <property type="entry name" value="At4g02000-like"/>
</dbReference>
<dbReference type="OrthoDB" id="1748760at2759"/>
<evidence type="ECO:0000313" key="3">
    <source>
        <dbReference type="Proteomes" id="UP000187203"/>
    </source>
</evidence>
<dbReference type="Pfam" id="PF14111">
    <property type="entry name" value="DUF4283"/>
    <property type="match status" value="1"/>
</dbReference>
<dbReference type="InterPro" id="IPR025558">
    <property type="entry name" value="DUF4283"/>
</dbReference>
<name>A0A1R3K2K9_9ROSI</name>
<feature type="domain" description="DUF4283" evidence="1">
    <location>
        <begin position="16"/>
        <end position="93"/>
    </location>
</feature>
<accession>A0A1R3K2K9</accession>
<gene>
    <name evidence="2" type="ORF">COLO4_11974</name>
</gene>
<organism evidence="2 3">
    <name type="scientific">Corchorus olitorius</name>
    <dbReference type="NCBI Taxonomy" id="93759"/>
    <lineage>
        <taxon>Eukaryota</taxon>
        <taxon>Viridiplantae</taxon>
        <taxon>Streptophyta</taxon>
        <taxon>Embryophyta</taxon>
        <taxon>Tracheophyta</taxon>
        <taxon>Spermatophyta</taxon>
        <taxon>Magnoliopsida</taxon>
        <taxon>eudicotyledons</taxon>
        <taxon>Gunneridae</taxon>
        <taxon>Pentapetalae</taxon>
        <taxon>rosids</taxon>
        <taxon>malvids</taxon>
        <taxon>Malvales</taxon>
        <taxon>Malvaceae</taxon>
        <taxon>Grewioideae</taxon>
        <taxon>Apeibeae</taxon>
        <taxon>Corchorus</taxon>
    </lineage>
</organism>
<dbReference type="PANTHER" id="PTHR31286:SF180">
    <property type="entry name" value="OS10G0362600 PROTEIN"/>
    <property type="match status" value="1"/>
</dbReference>
<protein>
    <recommendedName>
        <fullName evidence="1">DUF4283 domain-containing protein</fullName>
    </recommendedName>
</protein>
<dbReference type="EMBL" id="AWUE01014788">
    <property type="protein sequence ID" value="OMP01317.1"/>
    <property type="molecule type" value="Genomic_DNA"/>
</dbReference>
<keyword evidence="3" id="KW-1185">Reference proteome</keyword>
<evidence type="ECO:0000259" key="1">
    <source>
        <dbReference type="Pfam" id="PF14111"/>
    </source>
</evidence>
<sequence length="204" mass="23121">MDFLDLEIVDSGDAGNEEWMVVGKVIVDRNLNRSGVLAISRKIWPEKESPSIAEVEVNVYSISFASEEIMNRALEGNTWSIMGHCFNLKKWLANTPVREIDFSSIQFWVKVHNLPMETLTKRKGDKVGQAIGDVQEIKEARGSLRRLEYHDQKKIPSALPLTDLRNCKVKVQDDARVGHMEKARGIGDCALTREKRISQNSENV</sequence>
<comment type="caution">
    <text evidence="2">The sequence shown here is derived from an EMBL/GenBank/DDBJ whole genome shotgun (WGS) entry which is preliminary data.</text>
</comment>
<reference evidence="3" key="1">
    <citation type="submission" date="2013-09" db="EMBL/GenBank/DDBJ databases">
        <title>Corchorus olitorius genome sequencing.</title>
        <authorList>
            <person name="Alam M."/>
            <person name="Haque M.S."/>
            <person name="Islam M.S."/>
            <person name="Emdad E.M."/>
            <person name="Islam M.M."/>
            <person name="Ahmed B."/>
            <person name="Halim A."/>
            <person name="Hossen Q.M.M."/>
            <person name="Hossain M.Z."/>
            <person name="Ahmed R."/>
            <person name="Khan M.M."/>
            <person name="Islam R."/>
            <person name="Rashid M.M."/>
            <person name="Khan S.A."/>
            <person name="Rahman M.S."/>
            <person name="Alam M."/>
            <person name="Yahiya A.S."/>
            <person name="Khan M.S."/>
            <person name="Azam M.S."/>
            <person name="Haque T."/>
            <person name="Lashkar M.Z.H."/>
            <person name="Akhand A.I."/>
            <person name="Morshed G."/>
            <person name="Roy S."/>
            <person name="Uddin K.S."/>
            <person name="Rabeya T."/>
            <person name="Hossain A.S."/>
            <person name="Chowdhury A."/>
            <person name="Snigdha A.R."/>
            <person name="Mortoza M.S."/>
            <person name="Matin S.A."/>
            <person name="Hoque S.M.E."/>
            <person name="Islam M.K."/>
            <person name="Roy D.K."/>
            <person name="Haider R."/>
            <person name="Moosa M.M."/>
            <person name="Elias S.M."/>
            <person name="Hasan A.M."/>
            <person name="Jahan S."/>
            <person name="Shafiuddin M."/>
            <person name="Mahmood N."/>
            <person name="Shommy N.S."/>
        </authorList>
    </citation>
    <scope>NUCLEOTIDE SEQUENCE [LARGE SCALE GENOMIC DNA]</scope>
    <source>
        <strain evidence="3">cv. O-4</strain>
    </source>
</reference>